<dbReference type="EMBL" id="CP017962">
    <property type="protein sequence ID" value="APC47780.1"/>
    <property type="molecule type" value="Genomic_DNA"/>
</dbReference>
<accession>A0AAC9J0S8</accession>
<dbReference type="Proteomes" id="UP000182945">
    <property type="component" value="Chromosome"/>
</dbReference>
<evidence type="ECO:0000313" key="7">
    <source>
        <dbReference type="EMBL" id="APC47780.1"/>
    </source>
</evidence>
<reference evidence="7 8" key="1">
    <citation type="submission" date="2016-11" db="EMBL/GenBank/DDBJ databases">
        <title>Complete genome sequencing of Virgibacillus halodenitrificans PDB-F2.</title>
        <authorList>
            <person name="Sun Z."/>
            <person name="Zhou Y."/>
            <person name="Li H."/>
        </authorList>
    </citation>
    <scope>NUCLEOTIDE SEQUENCE [LARGE SCALE GENOMIC DNA]</scope>
    <source>
        <strain evidence="7 8">PDB-F2</strain>
    </source>
</reference>
<dbReference type="KEGG" id="vhl:BME96_06160"/>
<organism evidence="7 8">
    <name type="scientific">Virgibacillus halodenitrificans</name>
    <name type="common">Bacillus halodenitrificans</name>
    <dbReference type="NCBI Taxonomy" id="1482"/>
    <lineage>
        <taxon>Bacteria</taxon>
        <taxon>Bacillati</taxon>
        <taxon>Bacillota</taxon>
        <taxon>Bacilli</taxon>
        <taxon>Bacillales</taxon>
        <taxon>Bacillaceae</taxon>
        <taxon>Virgibacillus</taxon>
    </lineage>
</organism>
<evidence type="ECO:0000256" key="4">
    <source>
        <dbReference type="ARBA" id="ARBA00022691"/>
    </source>
</evidence>
<gene>
    <name evidence="7" type="ORF">BME96_06160</name>
</gene>
<dbReference type="PANTHER" id="PTHR33841">
    <property type="entry name" value="DNA METHYLTRANSFERASE YEEA-RELATED"/>
    <property type="match status" value="1"/>
</dbReference>
<feature type="domain" description="Type II methyltransferase M.TaqI-like" evidence="6">
    <location>
        <begin position="309"/>
        <end position="583"/>
    </location>
</feature>
<dbReference type="EC" id="2.1.1.72" evidence="1"/>
<dbReference type="InterPro" id="IPR011639">
    <property type="entry name" value="MethylTrfase_TaqI-like_dom"/>
</dbReference>
<dbReference type="GO" id="GO:0009007">
    <property type="term" value="F:site-specific DNA-methyltransferase (adenine-specific) activity"/>
    <property type="evidence" value="ECO:0007669"/>
    <property type="project" value="UniProtKB-EC"/>
</dbReference>
<dbReference type="AlphaFoldDB" id="A0AAC9J0S8"/>
<proteinExistence type="predicted"/>
<keyword evidence="3" id="KW-0808">Transferase</keyword>
<dbReference type="NCBIfam" id="NF033452">
    <property type="entry name" value="BREX_1_MTaseX"/>
    <property type="match status" value="1"/>
</dbReference>
<dbReference type="Gene3D" id="3.40.50.150">
    <property type="entry name" value="Vaccinia Virus protein VP39"/>
    <property type="match status" value="2"/>
</dbReference>
<evidence type="ECO:0000256" key="3">
    <source>
        <dbReference type="ARBA" id="ARBA00022679"/>
    </source>
</evidence>
<dbReference type="PANTHER" id="PTHR33841:SF1">
    <property type="entry name" value="DNA METHYLTRANSFERASE A"/>
    <property type="match status" value="1"/>
</dbReference>
<evidence type="ECO:0000256" key="2">
    <source>
        <dbReference type="ARBA" id="ARBA00022603"/>
    </source>
</evidence>
<dbReference type="InterPro" id="IPR002052">
    <property type="entry name" value="DNA_methylase_N6_adenine_CS"/>
</dbReference>
<dbReference type="GO" id="GO:0006304">
    <property type="term" value="P:DNA modification"/>
    <property type="evidence" value="ECO:0007669"/>
    <property type="project" value="InterPro"/>
</dbReference>
<dbReference type="InterPro" id="IPR047939">
    <property type="entry name" value="BREX_1_PglX"/>
</dbReference>
<dbReference type="REBASE" id="165774">
    <property type="entry name" value="VhaF2ORF6160P"/>
</dbReference>
<evidence type="ECO:0000256" key="5">
    <source>
        <dbReference type="ARBA" id="ARBA00047942"/>
    </source>
</evidence>
<protein>
    <recommendedName>
        <fullName evidence="1">site-specific DNA-methyltransferase (adenine-specific)</fullName>
        <ecNumber evidence="1">2.1.1.72</ecNumber>
    </recommendedName>
</protein>
<keyword evidence="4" id="KW-0949">S-adenosyl-L-methionine</keyword>
<dbReference type="GO" id="GO:0003676">
    <property type="term" value="F:nucleic acid binding"/>
    <property type="evidence" value="ECO:0007669"/>
    <property type="project" value="InterPro"/>
</dbReference>
<comment type="catalytic activity">
    <reaction evidence="5">
        <text>a 2'-deoxyadenosine in DNA + S-adenosyl-L-methionine = an N(6)-methyl-2'-deoxyadenosine in DNA + S-adenosyl-L-homocysteine + H(+)</text>
        <dbReference type="Rhea" id="RHEA:15197"/>
        <dbReference type="Rhea" id="RHEA-COMP:12418"/>
        <dbReference type="Rhea" id="RHEA-COMP:12419"/>
        <dbReference type="ChEBI" id="CHEBI:15378"/>
        <dbReference type="ChEBI" id="CHEBI:57856"/>
        <dbReference type="ChEBI" id="CHEBI:59789"/>
        <dbReference type="ChEBI" id="CHEBI:90615"/>
        <dbReference type="ChEBI" id="CHEBI:90616"/>
        <dbReference type="EC" id="2.1.1.72"/>
    </reaction>
</comment>
<keyword evidence="2" id="KW-0489">Methyltransferase</keyword>
<dbReference type="GO" id="GO:0032259">
    <property type="term" value="P:methylation"/>
    <property type="evidence" value="ECO:0007669"/>
    <property type="project" value="UniProtKB-KW"/>
</dbReference>
<name>A0AAC9J0S8_VIRHA</name>
<dbReference type="PRINTS" id="PR00507">
    <property type="entry name" value="N12N6MTFRASE"/>
</dbReference>
<evidence type="ECO:0000256" key="1">
    <source>
        <dbReference type="ARBA" id="ARBA00011900"/>
    </source>
</evidence>
<evidence type="ECO:0000259" key="6">
    <source>
        <dbReference type="Pfam" id="PF07669"/>
    </source>
</evidence>
<sequence>MKPEQKKAINRTILKCREILESDIENRLVTCGILLDEPWIEKDKLSLSDEEEQIYKDLRDAISKEMKGGLSEKEALISYIREVTYTYLNRIAALRVMEVRGLMEEVLIQREEYSNRSYGHRNFFEVAREFCKSQSDEGLSYFISLIFNEISSDIGLLFNTEDEYSIIGPSNQALLEIIHQLTTEIDEESWQQDEIIGWIYQYFNEEEKDDVFDRLYNKKEKIKSIDIPAATQLFTPDWIVDWIINNSLGKLHEEIINGEREHKKLEEIKLLDPACGSGHFLIKAYDLFYRYYVEEGYSKEKIPFLILSNNLHGIDIDARAIQLTALILYIKVRVSLKEAGINEVKENELTVNLVCADAVLLNGERLAKMKKQFENNPTVLQMIEIIYDEFTDTRIKGSLIQPEKQLLPLIEEYKQEKHRKFKKKVQKEDLGLFEGLDEFVRDQEESILSKGEQELFQYLEQIYTQAVKAKDINNLLFASEVKKSVYLLNIFMNKYDLVVGNPPYLGKRNMNETLKKYLQKHYKKNFVDLYSSFIERSMHFLSDDGLLGMVTQQSFMFTSNFESLREEILSHFSIRSVCHLGTNAFDEISGAKVNTVMFVFAKTIHDKKFKGKYIRLINFDTPKSKQVALMNDAKDHTYYINQEDFKNISGMPFVYWASNEILSLFKTKIPLEKYAIPRQGMATGDNSRFLKYFWEFKDLDRNKWKPYSKVIDNSEYYTFYPTVVYWENNGEEIRKHKSSAVRGETFFGREGIMYSLIGNRFKSRYLPSGFIFDKGNSCIFPEKISNVYLLAFTNSKLFTYIIKLLNPTHNFQVGDLKRIPIVEPSDDSLKNIEKIINKIRDNKMEQLSRNELSVTYDPESVLKFKRESFIEFLKNQIITDLFYELEEKYYSEQIDHLIYDIYGISEKDIYNIENEIEKSYFTKSNQYVIEDIEEYEEEIIAELSDNVFNIYSLLRSYSIDPFKLLNFIKNRNIISAHNYIEKFFEFLSSILRKQFDSDSNSSEKEFIILDNEFVEGILLDEVELLSKEENIENDIEELEAILGSNILGWILKEFFKRHVGKFKNRPIYWHICSPNKNFNSIINYYAITPDTLYKLKSNHLIPFMNSLSEDIVFYREKMTSSNDKKLAKQFEKRVIDLEKQINDLETFDKQIDEIIASGYEPDIDQGVLYNIKPLNPILAKKIEK</sequence>
<dbReference type="InterPro" id="IPR050953">
    <property type="entry name" value="N4_N6_ade-DNA_methylase"/>
</dbReference>
<dbReference type="InterPro" id="IPR029063">
    <property type="entry name" value="SAM-dependent_MTases_sf"/>
</dbReference>
<dbReference type="PROSITE" id="PS00092">
    <property type="entry name" value="N6_MTASE"/>
    <property type="match status" value="1"/>
</dbReference>
<evidence type="ECO:0000313" key="8">
    <source>
        <dbReference type="Proteomes" id="UP000182945"/>
    </source>
</evidence>
<dbReference type="SUPFAM" id="SSF53335">
    <property type="entry name" value="S-adenosyl-L-methionine-dependent methyltransferases"/>
    <property type="match status" value="1"/>
</dbReference>
<dbReference type="RefSeq" id="WP_071648641.1">
    <property type="nucleotide sequence ID" value="NZ_CP017962.1"/>
</dbReference>
<dbReference type="GeneID" id="71513965"/>
<dbReference type="Pfam" id="PF07669">
    <property type="entry name" value="Eco57I"/>
    <property type="match status" value="1"/>
</dbReference>